<dbReference type="InterPro" id="IPR011640">
    <property type="entry name" value="Fe2_transport_prot_B_C"/>
</dbReference>
<keyword evidence="5" id="KW-1185">Reference proteome</keyword>
<dbReference type="Pfam" id="PF07670">
    <property type="entry name" value="Gate"/>
    <property type="match status" value="2"/>
</dbReference>
<dbReference type="Proteomes" id="UP001329915">
    <property type="component" value="Chromosome"/>
</dbReference>
<feature type="transmembrane region" description="Helical" evidence="1">
    <location>
        <begin position="340"/>
        <end position="366"/>
    </location>
</feature>
<name>A0AAU0UJ30_9FIRM</name>
<proteinExistence type="predicted"/>
<evidence type="ECO:0000313" key="4">
    <source>
        <dbReference type="EMBL" id="WRO21071.1"/>
    </source>
</evidence>
<feature type="transmembrane region" description="Helical" evidence="1">
    <location>
        <begin position="232"/>
        <end position="253"/>
    </location>
</feature>
<feature type="domain" description="Ferrous iron transport protein B C-terminal" evidence="2">
    <location>
        <begin position="235"/>
        <end position="285"/>
    </location>
</feature>
<sequence>MKDNTHLGSDHRDIIVTNLYRQAEAIANRVVSKQTEPAFKWDKILDDIATSRLFGYPLMLLLLGAVFWITLAGANYPSAVIADFLFGIEAKLLQFATAANIPEWIPGLFVKGMYRTLAWVVAVMLPPMAIFFPLFTLFEDLGYLPRVAFNLDYLFKKCGTHGKQALTMCMGFGCNAAGITSCRIIDSPRERLIAMLTNNFVPCNGRFPALILIASIFMVGIAPGPLNSMSTVSIIVGLILFGIIITLAVSYLLSKTLLKGIPSTFTLELPPYRPPQMGRVIITSIMDRTIFVLGRAVMVAAPAGMIIWLMANIHVGGISLIAVIARWLDPFAKAIGLDGLILMAFILGLPANEIVVPIMVMSYLSTGAMMEMGSLQEMRTLLVSNGWTWLTALNMMLFSLLHYPCSTTLITILKETKSKKWTFLAFLIPTLVAVAVCFLVAQTVYYFGWA</sequence>
<dbReference type="PANTHER" id="PTHR43185">
    <property type="entry name" value="FERROUS IRON TRANSPORT PROTEIN B"/>
    <property type="match status" value="1"/>
</dbReference>
<dbReference type="AlphaFoldDB" id="A0AAU0UJ30"/>
<dbReference type="GO" id="GO:0015093">
    <property type="term" value="F:ferrous iron transmembrane transporter activity"/>
    <property type="evidence" value="ECO:0007669"/>
    <property type="project" value="InterPro"/>
</dbReference>
<feature type="transmembrane region" description="Helical" evidence="1">
    <location>
        <begin position="306"/>
        <end position="328"/>
    </location>
</feature>
<feature type="transmembrane region" description="Helical" evidence="1">
    <location>
        <begin position="117"/>
        <end position="138"/>
    </location>
</feature>
<dbReference type="GO" id="GO:0005886">
    <property type="term" value="C:plasma membrane"/>
    <property type="evidence" value="ECO:0007669"/>
    <property type="project" value="TreeGrafter"/>
</dbReference>
<evidence type="ECO:0000256" key="1">
    <source>
        <dbReference type="SAM" id="Phobius"/>
    </source>
</evidence>
<evidence type="ECO:0000259" key="3">
    <source>
        <dbReference type="Pfam" id="PF07670"/>
    </source>
</evidence>
<evidence type="ECO:0000313" key="5">
    <source>
        <dbReference type="Proteomes" id="UP001329915"/>
    </source>
</evidence>
<evidence type="ECO:0000259" key="2">
    <source>
        <dbReference type="Pfam" id="PF07664"/>
    </source>
</evidence>
<dbReference type="EMBL" id="CP121694">
    <property type="protein sequence ID" value="WRO21071.1"/>
    <property type="molecule type" value="Genomic_DNA"/>
</dbReference>
<feature type="transmembrane region" description="Helical" evidence="1">
    <location>
        <begin position="386"/>
        <end position="403"/>
    </location>
</feature>
<feature type="transmembrane region" description="Helical" evidence="1">
    <location>
        <begin position="423"/>
        <end position="447"/>
    </location>
</feature>
<keyword evidence="1" id="KW-0472">Membrane</keyword>
<feature type="transmembrane region" description="Helical" evidence="1">
    <location>
        <begin position="53"/>
        <end position="72"/>
    </location>
</feature>
<dbReference type="InterPro" id="IPR050860">
    <property type="entry name" value="FeoB_GTPase"/>
</dbReference>
<dbReference type="InterPro" id="IPR011642">
    <property type="entry name" value="Gate_dom"/>
</dbReference>
<dbReference type="RefSeq" id="WP_366923929.1">
    <property type="nucleotide sequence ID" value="NZ_CP121694.1"/>
</dbReference>
<feature type="domain" description="Nucleoside transporter/FeoB GTPase Gate" evidence="3">
    <location>
        <begin position="295"/>
        <end position="418"/>
    </location>
</feature>
<dbReference type="PANTHER" id="PTHR43185:SF2">
    <property type="entry name" value="FERROUS IRON TRANSPORT PROTEIN B"/>
    <property type="match status" value="1"/>
</dbReference>
<feature type="domain" description="Nucleoside transporter/FeoB GTPase Gate" evidence="3">
    <location>
        <begin position="123"/>
        <end position="216"/>
    </location>
</feature>
<keyword evidence="1" id="KW-0812">Transmembrane</keyword>
<dbReference type="Pfam" id="PF07664">
    <property type="entry name" value="FeoB_C"/>
    <property type="match status" value="1"/>
</dbReference>
<reference evidence="4 5" key="1">
    <citation type="submission" date="2023-04" db="EMBL/GenBank/DDBJ databases">
        <authorList>
            <person name="Hsu D."/>
        </authorList>
    </citation>
    <scope>NUCLEOTIDE SEQUENCE [LARGE SCALE GENOMIC DNA]</scope>
    <source>
        <strain evidence="4 5">MK1</strain>
    </source>
</reference>
<organism evidence="4 5">
    <name type="scientific">Metallumcola ferriviriculae</name>
    <dbReference type="NCBI Taxonomy" id="3039180"/>
    <lineage>
        <taxon>Bacteria</taxon>
        <taxon>Bacillati</taxon>
        <taxon>Bacillota</taxon>
        <taxon>Clostridia</taxon>
        <taxon>Neomoorellales</taxon>
        <taxon>Desulfitibacteraceae</taxon>
        <taxon>Metallumcola</taxon>
    </lineage>
</organism>
<feature type="transmembrane region" description="Helical" evidence="1">
    <location>
        <begin position="207"/>
        <end position="226"/>
    </location>
</feature>
<dbReference type="KEGG" id="dbc:MFMK1_000865"/>
<keyword evidence="1" id="KW-1133">Transmembrane helix</keyword>
<protein>
    <submittedName>
        <fullName evidence="4">Ferrous iron transporter B</fullName>
    </submittedName>
</protein>
<gene>
    <name evidence="4" type="ORF">MFMK1_000865</name>
</gene>
<accession>A0AAU0UJ30</accession>